<comment type="caution">
    <text evidence="2">The sequence shown here is derived from an EMBL/GenBank/DDBJ whole genome shotgun (WGS) entry which is preliminary data.</text>
</comment>
<protein>
    <submittedName>
        <fullName evidence="2">Uncharacterized protein</fullName>
    </submittedName>
</protein>
<feature type="region of interest" description="Disordered" evidence="1">
    <location>
        <begin position="15"/>
        <end position="66"/>
    </location>
</feature>
<dbReference type="Proteomes" id="UP000801492">
    <property type="component" value="Unassembled WGS sequence"/>
</dbReference>
<dbReference type="OrthoDB" id="6630583at2759"/>
<gene>
    <name evidence="2" type="ORF">ILUMI_24351</name>
</gene>
<proteinExistence type="predicted"/>
<evidence type="ECO:0000256" key="1">
    <source>
        <dbReference type="SAM" id="MobiDB-lite"/>
    </source>
</evidence>
<accession>A0A8K0CAD9</accession>
<feature type="non-terminal residue" evidence="2">
    <location>
        <position position="125"/>
    </location>
</feature>
<feature type="compositionally biased region" description="Pro residues" evidence="1">
    <location>
        <begin position="27"/>
        <end position="37"/>
    </location>
</feature>
<organism evidence="2 3">
    <name type="scientific">Ignelater luminosus</name>
    <name type="common">Cucubano</name>
    <name type="synonym">Pyrophorus luminosus</name>
    <dbReference type="NCBI Taxonomy" id="2038154"/>
    <lineage>
        <taxon>Eukaryota</taxon>
        <taxon>Metazoa</taxon>
        <taxon>Ecdysozoa</taxon>
        <taxon>Arthropoda</taxon>
        <taxon>Hexapoda</taxon>
        <taxon>Insecta</taxon>
        <taxon>Pterygota</taxon>
        <taxon>Neoptera</taxon>
        <taxon>Endopterygota</taxon>
        <taxon>Coleoptera</taxon>
        <taxon>Polyphaga</taxon>
        <taxon>Elateriformia</taxon>
        <taxon>Elateroidea</taxon>
        <taxon>Elateridae</taxon>
        <taxon>Agrypninae</taxon>
        <taxon>Pyrophorini</taxon>
        <taxon>Ignelater</taxon>
    </lineage>
</organism>
<evidence type="ECO:0000313" key="3">
    <source>
        <dbReference type="Proteomes" id="UP000801492"/>
    </source>
</evidence>
<evidence type="ECO:0000313" key="2">
    <source>
        <dbReference type="EMBL" id="KAF2881826.1"/>
    </source>
</evidence>
<sequence>MSLLNFSAPYFATPAPPTTHFYQQPQQPQPYLYPTPQQPFRGEEIPQGPSRPPSFTRVRGGGGTTRVHAVVDYDEGDYYETPDGDPHQPSVTPIQGPIFIKNGSVPVVPLYSYPVINNGTFVQIP</sequence>
<keyword evidence="3" id="KW-1185">Reference proteome</keyword>
<name>A0A8K0CAD9_IGNLU</name>
<reference evidence="2" key="1">
    <citation type="submission" date="2019-08" db="EMBL/GenBank/DDBJ databases">
        <title>The genome of the North American firefly Photinus pyralis.</title>
        <authorList>
            <consortium name="Photinus pyralis genome working group"/>
            <person name="Fallon T.R."/>
            <person name="Sander Lower S.E."/>
            <person name="Weng J.-K."/>
        </authorList>
    </citation>
    <scope>NUCLEOTIDE SEQUENCE</scope>
    <source>
        <strain evidence="2">TRF0915ILg1</strain>
        <tissue evidence="2">Whole body</tissue>
    </source>
</reference>
<dbReference type="EMBL" id="VTPC01090696">
    <property type="protein sequence ID" value="KAF2881826.1"/>
    <property type="molecule type" value="Genomic_DNA"/>
</dbReference>
<dbReference type="AlphaFoldDB" id="A0A8K0CAD9"/>
<feature type="compositionally biased region" description="Low complexity" evidence="1">
    <location>
        <begin position="15"/>
        <end position="26"/>
    </location>
</feature>